<comment type="catalytic activity">
    <reaction evidence="1">
        <text>ATP + protein L-histidine = ADP + protein N-phospho-L-histidine.</text>
        <dbReference type="EC" id="2.7.13.3"/>
    </reaction>
</comment>
<dbReference type="InterPro" id="IPR004358">
    <property type="entry name" value="Sig_transdc_His_kin-like_C"/>
</dbReference>
<dbReference type="SMART" id="SM00388">
    <property type="entry name" value="HisKA"/>
    <property type="match status" value="1"/>
</dbReference>
<dbReference type="InterPro" id="IPR000014">
    <property type="entry name" value="PAS"/>
</dbReference>
<dbReference type="NCBIfam" id="TIGR00229">
    <property type="entry name" value="sensory_box"/>
    <property type="match status" value="1"/>
</dbReference>
<feature type="transmembrane region" description="Helical" evidence="5">
    <location>
        <begin position="108"/>
        <end position="126"/>
    </location>
</feature>
<evidence type="ECO:0000259" key="7">
    <source>
        <dbReference type="PROSITE" id="PS50110"/>
    </source>
</evidence>
<dbReference type="Pfam" id="PF08447">
    <property type="entry name" value="PAS_3"/>
    <property type="match status" value="1"/>
</dbReference>
<protein>
    <recommendedName>
        <fullName evidence="2">histidine kinase</fullName>
        <ecNumber evidence="2">2.7.13.3</ecNumber>
    </recommendedName>
</protein>
<dbReference type="InterPro" id="IPR000700">
    <property type="entry name" value="PAS-assoc_C"/>
</dbReference>
<dbReference type="InterPro" id="IPR011006">
    <property type="entry name" value="CheY-like_superfamily"/>
</dbReference>
<dbReference type="EC" id="2.7.13.3" evidence="2"/>
<dbReference type="SUPFAM" id="SSF55874">
    <property type="entry name" value="ATPase domain of HSP90 chaperone/DNA topoisomerase II/histidine kinase"/>
    <property type="match status" value="1"/>
</dbReference>
<feature type="transmembrane region" description="Helical" evidence="5">
    <location>
        <begin position="74"/>
        <end position="96"/>
    </location>
</feature>
<sequence>MASKNTSTDQHLRQARNVVLVALLVGFSGALLGVIFGILSGSVTGPEAWLIAVLGVVTGSLILLELVKPAMATSVVTGVLTVYFAVHLNAGAIIVYQATGEMLRTLPYLIWFFPLMVFHQFTNFGFHKRKIGILVSLSPIPMSAFVLAHPTHAVAIPTLDAVVTLLFSFFIFVLCFGFFTRHRDQEVQRAARAEEADRSAALLRVSEERFRLLGLATNDLIWDADLTTGKVWWSDSLLTTFGYDPEGPGTDWESCRRWAHADDRERVVSSLNRVIENREHDWTCEYRFVCADGRTLEVVSRGIVLNDDAGKPIRVIGNTTDVTELRALEQKLRQSQKMEAVGQLTGGIAHDFNNLLTVILGSADALVDIHTNNPIARELATNTMQAAERGATLTARLLSFARLQALTPEHLNPRDLLNGIGGLIRRTIDEDIEIDTRIAVDVLPIDVDRGQLENAVLNLVINARDAMPEGGRLTIEAANVTFADDDLLHADGDGMKAGRYVVIAVSDNGCGMSPDTLERAFEPFFTSKEAGKGSGLGLSMVWGFVQQSNGHAQIYSEPGEGTTVRLYFPAAEKLSVPAATPVTSSALVGGHENILLVEDNEHVREHVAAQLGSLGYQIKEAASATEALAIMDTGWPIDLLFTDVVMPGGMNGKQLADAARQRQPALRVLFTSGYTEDAIVHQGRLDPGVVLLGKPYRRAELVAKVRQVLDEELSA</sequence>
<feature type="modified residue" description="4-aspartylphosphate" evidence="4">
    <location>
        <position position="643"/>
    </location>
</feature>
<dbReference type="InterPro" id="IPR003661">
    <property type="entry name" value="HisK_dim/P_dom"/>
</dbReference>
<reference evidence="10" key="1">
    <citation type="submission" date="2016-07" db="EMBL/GenBank/DDBJ databases">
        <authorList>
            <person name="Florea S."/>
            <person name="Webb J.S."/>
            <person name="Jaromczyk J."/>
            <person name="Schardl C.L."/>
        </authorList>
    </citation>
    <scope>NUCLEOTIDE SEQUENCE [LARGE SCALE GENOMIC DNA]</scope>
    <source>
        <strain evidence="10">KCTC 42131</strain>
    </source>
</reference>
<keyword evidence="5" id="KW-0812">Transmembrane</keyword>
<dbReference type="Gene3D" id="3.30.450.20">
    <property type="entry name" value="PAS domain"/>
    <property type="match status" value="1"/>
</dbReference>
<dbReference type="InterPro" id="IPR036097">
    <property type="entry name" value="HisK_dim/P_sf"/>
</dbReference>
<dbReference type="InterPro" id="IPR003594">
    <property type="entry name" value="HATPase_dom"/>
</dbReference>
<evidence type="ECO:0000259" key="6">
    <source>
        <dbReference type="PROSITE" id="PS50109"/>
    </source>
</evidence>
<dbReference type="Pfam" id="PF02518">
    <property type="entry name" value="HATPase_c"/>
    <property type="match status" value="1"/>
</dbReference>
<dbReference type="Gene3D" id="3.40.50.2300">
    <property type="match status" value="1"/>
</dbReference>
<dbReference type="InterPro" id="IPR001789">
    <property type="entry name" value="Sig_transdc_resp-reg_receiver"/>
</dbReference>
<name>A0A1E8CKJ7_9GAMM</name>
<feature type="domain" description="Response regulatory" evidence="7">
    <location>
        <begin position="593"/>
        <end position="709"/>
    </location>
</feature>
<feature type="domain" description="PAC" evidence="8">
    <location>
        <begin position="282"/>
        <end position="334"/>
    </location>
</feature>
<dbReference type="GO" id="GO:0000155">
    <property type="term" value="F:phosphorelay sensor kinase activity"/>
    <property type="evidence" value="ECO:0007669"/>
    <property type="project" value="InterPro"/>
</dbReference>
<dbReference type="SMART" id="SM00387">
    <property type="entry name" value="HATPase_c"/>
    <property type="match status" value="1"/>
</dbReference>
<dbReference type="Proteomes" id="UP000175669">
    <property type="component" value="Unassembled WGS sequence"/>
</dbReference>
<dbReference type="Pfam" id="PF00512">
    <property type="entry name" value="HisKA"/>
    <property type="match status" value="1"/>
</dbReference>
<evidence type="ECO:0000256" key="4">
    <source>
        <dbReference type="PROSITE-ProRule" id="PRU00169"/>
    </source>
</evidence>
<dbReference type="Gene3D" id="3.30.565.10">
    <property type="entry name" value="Histidine kinase-like ATPase, C-terminal domain"/>
    <property type="match status" value="1"/>
</dbReference>
<dbReference type="EMBL" id="MASR01000001">
    <property type="protein sequence ID" value="OFE12991.1"/>
    <property type="molecule type" value="Genomic_DNA"/>
</dbReference>
<dbReference type="STRING" id="1524254.PHACT_07440"/>
<dbReference type="Gene3D" id="1.10.287.130">
    <property type="match status" value="1"/>
</dbReference>
<dbReference type="PROSITE" id="PS50110">
    <property type="entry name" value="RESPONSE_REGULATORY"/>
    <property type="match status" value="1"/>
</dbReference>
<proteinExistence type="predicted"/>
<dbReference type="SUPFAM" id="SSF47384">
    <property type="entry name" value="Homodimeric domain of signal transducing histidine kinase"/>
    <property type="match status" value="1"/>
</dbReference>
<comment type="caution">
    <text evidence="9">The sequence shown here is derived from an EMBL/GenBank/DDBJ whole genome shotgun (WGS) entry which is preliminary data.</text>
</comment>
<feature type="transmembrane region" description="Helical" evidence="5">
    <location>
        <begin position="48"/>
        <end position="67"/>
    </location>
</feature>
<dbReference type="SUPFAM" id="SSF52172">
    <property type="entry name" value="CheY-like"/>
    <property type="match status" value="1"/>
</dbReference>
<dbReference type="InterPro" id="IPR013655">
    <property type="entry name" value="PAS_fold_3"/>
</dbReference>
<keyword evidence="3 4" id="KW-0597">Phosphoprotein</keyword>
<dbReference type="SUPFAM" id="SSF55785">
    <property type="entry name" value="PYP-like sensor domain (PAS domain)"/>
    <property type="match status" value="1"/>
</dbReference>
<dbReference type="InterPro" id="IPR005467">
    <property type="entry name" value="His_kinase_dom"/>
</dbReference>
<evidence type="ECO:0000256" key="5">
    <source>
        <dbReference type="SAM" id="Phobius"/>
    </source>
</evidence>
<dbReference type="InterPro" id="IPR001610">
    <property type="entry name" value="PAC"/>
</dbReference>
<dbReference type="RefSeq" id="WP_070116600.1">
    <property type="nucleotide sequence ID" value="NZ_MASR01000001.1"/>
</dbReference>
<evidence type="ECO:0000256" key="2">
    <source>
        <dbReference type="ARBA" id="ARBA00012438"/>
    </source>
</evidence>
<dbReference type="SMART" id="SM00448">
    <property type="entry name" value="REC"/>
    <property type="match status" value="1"/>
</dbReference>
<dbReference type="PROSITE" id="PS50113">
    <property type="entry name" value="PAC"/>
    <property type="match status" value="1"/>
</dbReference>
<dbReference type="CDD" id="cd00130">
    <property type="entry name" value="PAS"/>
    <property type="match status" value="1"/>
</dbReference>
<keyword evidence="5" id="KW-0472">Membrane</keyword>
<dbReference type="InterPro" id="IPR035965">
    <property type="entry name" value="PAS-like_dom_sf"/>
</dbReference>
<dbReference type="PANTHER" id="PTHR43065">
    <property type="entry name" value="SENSOR HISTIDINE KINASE"/>
    <property type="match status" value="1"/>
</dbReference>
<evidence type="ECO:0000313" key="10">
    <source>
        <dbReference type="Proteomes" id="UP000175669"/>
    </source>
</evidence>
<feature type="transmembrane region" description="Helical" evidence="5">
    <location>
        <begin position="131"/>
        <end position="149"/>
    </location>
</feature>
<dbReference type="PROSITE" id="PS50109">
    <property type="entry name" value="HIS_KIN"/>
    <property type="match status" value="1"/>
</dbReference>
<keyword evidence="10" id="KW-1185">Reference proteome</keyword>
<dbReference type="AlphaFoldDB" id="A0A1E8CKJ7"/>
<accession>A0A1E8CKJ7</accession>
<dbReference type="PRINTS" id="PR00344">
    <property type="entry name" value="BCTRLSENSOR"/>
</dbReference>
<dbReference type="Pfam" id="PF00072">
    <property type="entry name" value="Response_reg"/>
    <property type="match status" value="1"/>
</dbReference>
<evidence type="ECO:0000313" key="9">
    <source>
        <dbReference type="EMBL" id="OFE12991.1"/>
    </source>
</evidence>
<evidence type="ECO:0000259" key="8">
    <source>
        <dbReference type="PROSITE" id="PS50113"/>
    </source>
</evidence>
<evidence type="ECO:0000256" key="1">
    <source>
        <dbReference type="ARBA" id="ARBA00000085"/>
    </source>
</evidence>
<dbReference type="InterPro" id="IPR036890">
    <property type="entry name" value="HATPase_C_sf"/>
</dbReference>
<gene>
    <name evidence="9" type="ORF">PHACT_07440</name>
</gene>
<dbReference type="OrthoDB" id="6973808at2"/>
<feature type="domain" description="Histidine kinase" evidence="6">
    <location>
        <begin position="347"/>
        <end position="572"/>
    </location>
</feature>
<feature type="transmembrane region" description="Helical" evidence="5">
    <location>
        <begin position="20"/>
        <end position="42"/>
    </location>
</feature>
<dbReference type="CDD" id="cd00082">
    <property type="entry name" value="HisKA"/>
    <property type="match status" value="1"/>
</dbReference>
<keyword evidence="5" id="KW-1133">Transmembrane helix</keyword>
<dbReference type="PANTHER" id="PTHR43065:SF49">
    <property type="entry name" value="HISTIDINE KINASE"/>
    <property type="match status" value="1"/>
</dbReference>
<feature type="transmembrane region" description="Helical" evidence="5">
    <location>
        <begin position="161"/>
        <end position="179"/>
    </location>
</feature>
<evidence type="ECO:0000256" key="3">
    <source>
        <dbReference type="ARBA" id="ARBA00022553"/>
    </source>
</evidence>
<organism evidence="9 10">
    <name type="scientific">Pseudohongiella acticola</name>
    <dbReference type="NCBI Taxonomy" id="1524254"/>
    <lineage>
        <taxon>Bacteria</taxon>
        <taxon>Pseudomonadati</taxon>
        <taxon>Pseudomonadota</taxon>
        <taxon>Gammaproteobacteria</taxon>
        <taxon>Pseudomonadales</taxon>
        <taxon>Pseudohongiellaceae</taxon>
        <taxon>Pseudohongiella</taxon>
    </lineage>
</organism>
<dbReference type="SMART" id="SM00086">
    <property type="entry name" value="PAC"/>
    <property type="match status" value="1"/>
</dbReference>
<dbReference type="CDD" id="cd18161">
    <property type="entry name" value="REC_hyHK_blue-like"/>
    <property type="match status" value="1"/>
</dbReference>